<dbReference type="InterPro" id="IPR019734">
    <property type="entry name" value="TPR_rpt"/>
</dbReference>
<feature type="domain" description="OmpR/PhoB-type" evidence="8">
    <location>
        <begin position="47"/>
        <end position="145"/>
    </location>
</feature>
<dbReference type="Gene3D" id="1.25.40.10">
    <property type="entry name" value="Tetratricopeptide repeat domain"/>
    <property type="match status" value="3"/>
</dbReference>
<dbReference type="EMBL" id="JAIFZO010000001">
    <property type="protein sequence ID" value="MCX4231440.1"/>
    <property type="molecule type" value="Genomic_DNA"/>
</dbReference>
<dbReference type="SMART" id="SM00862">
    <property type="entry name" value="Trans_reg_C"/>
    <property type="match status" value="1"/>
</dbReference>
<feature type="region of interest" description="Disordered" evidence="7">
    <location>
        <begin position="20"/>
        <end position="47"/>
    </location>
</feature>
<dbReference type="InterPro" id="IPR011990">
    <property type="entry name" value="TPR-like_helical_dom_sf"/>
</dbReference>
<dbReference type="PRINTS" id="PR00364">
    <property type="entry name" value="DISEASERSIST"/>
</dbReference>
<dbReference type="InterPro" id="IPR001867">
    <property type="entry name" value="OmpR/PhoB-type_DNA-bd"/>
</dbReference>
<evidence type="ECO:0000256" key="3">
    <source>
        <dbReference type="ARBA" id="ARBA00023015"/>
    </source>
</evidence>
<dbReference type="InterPro" id="IPR051677">
    <property type="entry name" value="AfsR-DnrI-RedD_regulator"/>
</dbReference>
<feature type="DNA-binding region" description="OmpR/PhoB-type" evidence="6">
    <location>
        <begin position="47"/>
        <end position="145"/>
    </location>
</feature>
<dbReference type="Pfam" id="PF13176">
    <property type="entry name" value="TPR_7"/>
    <property type="match status" value="1"/>
</dbReference>
<dbReference type="PANTHER" id="PTHR35807">
    <property type="entry name" value="TRANSCRIPTIONAL REGULATOR REDD-RELATED"/>
    <property type="match status" value="1"/>
</dbReference>
<keyword evidence="10" id="KW-1185">Reference proteome</keyword>
<dbReference type="Gene3D" id="1.10.10.10">
    <property type="entry name" value="Winged helix-like DNA-binding domain superfamily/Winged helix DNA-binding domain"/>
    <property type="match status" value="1"/>
</dbReference>
<dbReference type="SUPFAM" id="SSF46894">
    <property type="entry name" value="C-terminal effector domain of the bipartite response regulators"/>
    <property type="match status" value="1"/>
</dbReference>
<dbReference type="InterPro" id="IPR005158">
    <property type="entry name" value="BTAD"/>
</dbReference>
<dbReference type="SMART" id="SM00028">
    <property type="entry name" value="TPR"/>
    <property type="match status" value="5"/>
</dbReference>
<keyword evidence="5" id="KW-0804">Transcription</keyword>
<name>A0ABT3UV57_9ACTN</name>
<dbReference type="PROSITE" id="PS51755">
    <property type="entry name" value="OMPR_PHOB"/>
    <property type="match status" value="1"/>
</dbReference>
<reference evidence="9" key="1">
    <citation type="journal article" date="2022" name="bioRxiv">
        <title>Discovery and biosynthetic assessment of Streptomyces ortus sp nov. isolated from a deep-sea sponge.</title>
        <authorList>
            <person name="Williams S.E."/>
        </authorList>
    </citation>
    <scope>NUCLEOTIDE SEQUENCE</scope>
    <source>
        <strain evidence="9">A15ISP2-DRY2</strain>
    </source>
</reference>
<dbReference type="Proteomes" id="UP001165590">
    <property type="component" value="Unassembled WGS sequence"/>
</dbReference>
<sequence>MYTTVMAAQRGSLRNIEEREALRGSAASSSPQANGGVVAPRTEERARAMRQTPPVRFRILGSLECWDGDERVHVGGPVSERVLVTLLLEPKRVLPVHRLVEAVWDEDAPATAAHQVRKAVAELRQRIPDGRTLIATDGPGYRAAVTTEQLDLLQFTDALRRARDHAAAGLTVEATALLREAVALWRGPVLSGHGGAVVDAASASLEERRMTAVEQLFDLRLEAGEGAELVAGIREAIGGNPLRETLRGQLMLALYRSGRQAEALEEYGNIRALLDEELGIQPGDALRELHQAILRNEASLTAATPSPAAAPAVTGSRSTLPYDLRDFTGREEELHKLLGFVEGATGSGPLIIAIDGMGGSGKTSLAVRAAHRLAERYPDAQLHLDLRGYTPGEEPLAPPAAAEALLRMLGVPGERIPDDPQGRINLWRSTMTKHRMILLLDNVVDEAQVKPLLASPTGTVVLITSRALLVDLDAAHSVSLGTMAPPDSVSLIVGIIGERRAEAEPAAVADLADLAGHLPLALRIAAARLRKRPRWTVRYLVDRLRDDTHRLAELSAGERSVEVTLRLSYEGLGADYRKSFRLLGQYPGADLDVYTAAALLDLGVRDAEDVLEYLLDMHLVQQHEPGRYAFHDLVRSFALLLSHTRSSGGTGEFSEEAAGAVRRLLEFSLAASDAACDLLFPGRVRMARRAPSFQPELAPLATPEAARDWFEREQDSLLAAIALAFRRGLDREVALLAANVVFHLDLRGRLDDFLALCRTALAAARRLNEADLLRLSLSNLAVACWKRGRFEDGIAAAVEAHELAVELGDRRGQAKDTGVLGLLLATTGRFDEALPRLEQSIALKRELGAERAESESLSNVSGVYMERGCFEEALSAATRSIELARALGASEKELVGLSDLAQVQLAMGEVATAARTLAAARERAPGALAPADRALQLVLSAEAEGRLGRREQVLPWVEDALATKGLEDAPVREVTVWNTAGRFFHRDGDHERALDLHRRALASAARLGHRVEEAYALDGIARSLAALGDAEGAAERGAAAEEAFLAMGIPGRHRRGD</sequence>
<keyword evidence="4 6" id="KW-0238">DNA-binding</keyword>
<evidence type="ECO:0000256" key="2">
    <source>
        <dbReference type="ARBA" id="ARBA00023012"/>
    </source>
</evidence>
<proteinExistence type="inferred from homology"/>
<evidence type="ECO:0000256" key="6">
    <source>
        <dbReference type="PROSITE-ProRule" id="PRU01091"/>
    </source>
</evidence>
<dbReference type="CDD" id="cd15831">
    <property type="entry name" value="BTAD"/>
    <property type="match status" value="1"/>
</dbReference>
<evidence type="ECO:0000256" key="5">
    <source>
        <dbReference type="ARBA" id="ARBA00023163"/>
    </source>
</evidence>
<dbReference type="Gene3D" id="3.40.50.300">
    <property type="entry name" value="P-loop containing nucleotide triphosphate hydrolases"/>
    <property type="match status" value="1"/>
</dbReference>
<keyword evidence="3" id="KW-0805">Transcription regulation</keyword>
<dbReference type="InterPro" id="IPR027417">
    <property type="entry name" value="P-loop_NTPase"/>
</dbReference>
<organism evidence="9 10">
    <name type="scientific">Streptomyces ortus</name>
    <dbReference type="NCBI Taxonomy" id="2867268"/>
    <lineage>
        <taxon>Bacteria</taxon>
        <taxon>Bacillati</taxon>
        <taxon>Actinomycetota</taxon>
        <taxon>Actinomycetes</taxon>
        <taxon>Kitasatosporales</taxon>
        <taxon>Streptomycetaceae</taxon>
        <taxon>Streptomyces</taxon>
    </lineage>
</organism>
<dbReference type="SUPFAM" id="SSF52540">
    <property type="entry name" value="P-loop containing nucleoside triphosphate hydrolases"/>
    <property type="match status" value="1"/>
</dbReference>
<evidence type="ECO:0000256" key="1">
    <source>
        <dbReference type="ARBA" id="ARBA00005820"/>
    </source>
</evidence>
<gene>
    <name evidence="9" type="ORF">K3769_01365</name>
</gene>
<evidence type="ECO:0000259" key="8">
    <source>
        <dbReference type="PROSITE" id="PS51755"/>
    </source>
</evidence>
<dbReference type="Pfam" id="PF03704">
    <property type="entry name" value="BTAD"/>
    <property type="match status" value="1"/>
</dbReference>
<comment type="similarity">
    <text evidence="1">Belongs to the AfsR/DnrI/RedD regulatory family.</text>
</comment>
<dbReference type="PANTHER" id="PTHR35807:SF1">
    <property type="entry name" value="TRANSCRIPTIONAL REGULATOR REDD"/>
    <property type="match status" value="1"/>
</dbReference>
<dbReference type="RefSeq" id="WP_267024554.1">
    <property type="nucleotide sequence ID" value="NZ_JAIFZO010000001.1"/>
</dbReference>
<protein>
    <submittedName>
        <fullName evidence="9">Tetratricopeptide repeat protein</fullName>
    </submittedName>
</protein>
<accession>A0ABT3UV57</accession>
<comment type="caution">
    <text evidence="9">The sequence shown here is derived from an EMBL/GenBank/DDBJ whole genome shotgun (WGS) entry which is preliminary data.</text>
</comment>
<dbReference type="Pfam" id="PF13424">
    <property type="entry name" value="TPR_12"/>
    <property type="match status" value="1"/>
</dbReference>
<dbReference type="Pfam" id="PF00486">
    <property type="entry name" value="Trans_reg_C"/>
    <property type="match status" value="1"/>
</dbReference>
<keyword evidence="2" id="KW-0902">Two-component regulatory system</keyword>
<evidence type="ECO:0000256" key="4">
    <source>
        <dbReference type="ARBA" id="ARBA00023125"/>
    </source>
</evidence>
<dbReference type="SMART" id="SM01043">
    <property type="entry name" value="BTAD"/>
    <property type="match status" value="1"/>
</dbReference>
<dbReference type="InterPro" id="IPR016032">
    <property type="entry name" value="Sig_transdc_resp-reg_C-effctor"/>
</dbReference>
<evidence type="ECO:0000256" key="7">
    <source>
        <dbReference type="SAM" id="MobiDB-lite"/>
    </source>
</evidence>
<dbReference type="InterPro" id="IPR036388">
    <property type="entry name" value="WH-like_DNA-bd_sf"/>
</dbReference>
<evidence type="ECO:0000313" key="9">
    <source>
        <dbReference type="EMBL" id="MCX4231440.1"/>
    </source>
</evidence>
<evidence type="ECO:0000313" key="10">
    <source>
        <dbReference type="Proteomes" id="UP001165590"/>
    </source>
</evidence>
<dbReference type="SUPFAM" id="SSF48452">
    <property type="entry name" value="TPR-like"/>
    <property type="match status" value="3"/>
</dbReference>